<proteinExistence type="predicted"/>
<reference evidence="1" key="1">
    <citation type="submission" date="2023-06" db="EMBL/GenBank/DDBJ databases">
        <authorList>
            <person name="Jiang Y."/>
            <person name="Liu Q."/>
        </authorList>
    </citation>
    <scope>NUCLEOTIDE SEQUENCE</scope>
    <source>
        <strain evidence="1">CGMCC 1.12090</strain>
    </source>
</reference>
<protein>
    <submittedName>
        <fullName evidence="1">DUF3606 domain-containing protein</fullName>
    </submittedName>
</protein>
<keyword evidence="2" id="KW-1185">Reference proteome</keyword>
<dbReference type="Proteomes" id="UP001169027">
    <property type="component" value="Unassembled WGS sequence"/>
</dbReference>
<evidence type="ECO:0000313" key="2">
    <source>
        <dbReference type="Proteomes" id="UP001169027"/>
    </source>
</evidence>
<sequence length="58" mass="6401">MADDPKKTGLDRKLISLSEPHEIQSWTRSLGCTAEELKEAVRAVGNSAEAVRAHLKKK</sequence>
<gene>
    <name evidence="1" type="ORF">Q2T77_21110</name>
</gene>
<comment type="caution">
    <text evidence="1">The sequence shown here is derived from an EMBL/GenBank/DDBJ whole genome shotgun (WGS) entry which is preliminary data.</text>
</comment>
<dbReference type="EMBL" id="JAUKVY010000016">
    <property type="protein sequence ID" value="MDO1534796.1"/>
    <property type="molecule type" value="Genomic_DNA"/>
</dbReference>
<dbReference type="Pfam" id="PF12244">
    <property type="entry name" value="DUF3606"/>
    <property type="match status" value="1"/>
</dbReference>
<accession>A0ABT8S7A9</accession>
<dbReference type="RefSeq" id="WP_301812562.1">
    <property type="nucleotide sequence ID" value="NZ_JAUJZH010000016.1"/>
</dbReference>
<evidence type="ECO:0000313" key="1">
    <source>
        <dbReference type="EMBL" id="MDO1534796.1"/>
    </source>
</evidence>
<name>A0ABT8S7A9_9BURK</name>
<dbReference type="InterPro" id="IPR022037">
    <property type="entry name" value="DUF3606"/>
</dbReference>
<organism evidence="1 2">
    <name type="scientific">Variovorax ginsengisoli</name>
    <dbReference type="NCBI Taxonomy" id="363844"/>
    <lineage>
        <taxon>Bacteria</taxon>
        <taxon>Pseudomonadati</taxon>
        <taxon>Pseudomonadota</taxon>
        <taxon>Betaproteobacteria</taxon>
        <taxon>Burkholderiales</taxon>
        <taxon>Comamonadaceae</taxon>
        <taxon>Variovorax</taxon>
    </lineage>
</organism>